<reference evidence="2 3" key="1">
    <citation type="submission" date="2010-12" db="EMBL/GenBank/DDBJ databases">
        <authorList>
            <person name="Muzny D."/>
            <person name="Qin X."/>
            <person name="Deng J."/>
            <person name="Jiang H."/>
            <person name="Liu Y."/>
            <person name="Qu J."/>
            <person name="Song X.-Z."/>
            <person name="Zhang L."/>
            <person name="Thornton R."/>
            <person name="Coyle M."/>
            <person name="Francisco L."/>
            <person name="Jackson L."/>
            <person name="Javaid M."/>
            <person name="Korchina V."/>
            <person name="Kovar C."/>
            <person name="Mata R."/>
            <person name="Mathew T."/>
            <person name="Ngo R."/>
            <person name="Nguyen L."/>
            <person name="Nguyen N."/>
            <person name="Okwuonu G."/>
            <person name="Ongeri F."/>
            <person name="Pham C."/>
            <person name="Simmons D."/>
            <person name="Wilczek-Boney K."/>
            <person name="Hale W."/>
            <person name="Jakkamsetti A."/>
            <person name="Pham P."/>
            <person name="Ruth R."/>
            <person name="San Lucas F."/>
            <person name="Warren J."/>
            <person name="Zhang J."/>
            <person name="Zhao Z."/>
            <person name="Zhou C."/>
            <person name="Zhu D."/>
            <person name="Lee S."/>
            <person name="Bess C."/>
            <person name="Blankenburg K."/>
            <person name="Forbes L."/>
            <person name="Fu Q."/>
            <person name="Gubbala S."/>
            <person name="Hirani K."/>
            <person name="Jayaseelan J.C."/>
            <person name="Lara F."/>
            <person name="Munidasa M."/>
            <person name="Palculict T."/>
            <person name="Patil S."/>
            <person name="Pu L.-L."/>
            <person name="Saada N."/>
            <person name="Tang L."/>
            <person name="Weissenberger G."/>
            <person name="Zhu Y."/>
            <person name="Hemphill L."/>
            <person name="Shang Y."/>
            <person name="Youmans B."/>
            <person name="Ayvaz T."/>
            <person name="Ross M."/>
            <person name="Santibanez J."/>
            <person name="Aqrawi P."/>
            <person name="Gross S."/>
            <person name="Joshi V."/>
            <person name="Fowler G."/>
            <person name="Nazareth L."/>
            <person name="Reid J."/>
            <person name="Worley K."/>
            <person name="Petrosino J."/>
            <person name="Highlander S."/>
            <person name="Gibbs R."/>
        </authorList>
    </citation>
    <scope>NUCLEOTIDE SEQUENCE [LARGE SCALE GENOMIC DNA]</scope>
    <source>
        <strain evidence="3">DSM 15952 / CCUG 50447 / LMG 22039 / TP 1.5</strain>
    </source>
</reference>
<keyword evidence="1" id="KW-0812">Transmembrane</keyword>
<evidence type="ECO:0000313" key="2">
    <source>
        <dbReference type="EMBL" id="EFU73501.1"/>
    </source>
</evidence>
<comment type="caution">
    <text evidence="2">The sequence shown here is derived from an EMBL/GenBank/DDBJ whole genome shotgun (WGS) entry which is preliminary data.</text>
</comment>
<dbReference type="Proteomes" id="UP000010296">
    <property type="component" value="Unassembled WGS sequence"/>
</dbReference>
<dbReference type="Pfam" id="PF11240">
    <property type="entry name" value="DUF3042"/>
    <property type="match status" value="1"/>
</dbReference>
<dbReference type="HOGENOM" id="CLU_2368507_0_0_9"/>
<proteinExistence type="predicted"/>
<feature type="transmembrane region" description="Helical" evidence="1">
    <location>
        <begin position="44"/>
        <end position="66"/>
    </location>
</feature>
<gene>
    <name evidence="2" type="ORF">HMPREF9088_1617</name>
</gene>
<keyword evidence="1" id="KW-1133">Transmembrane helix</keyword>
<feature type="transmembrane region" description="Helical" evidence="1">
    <location>
        <begin position="6"/>
        <end position="23"/>
    </location>
</feature>
<evidence type="ECO:0000313" key="3">
    <source>
        <dbReference type="Proteomes" id="UP000010296"/>
    </source>
</evidence>
<dbReference type="EMBL" id="AEPV01000066">
    <property type="protein sequence ID" value="EFU73501.1"/>
    <property type="molecule type" value="Genomic_DNA"/>
</dbReference>
<evidence type="ECO:0008006" key="4">
    <source>
        <dbReference type="Google" id="ProtNLM"/>
    </source>
</evidence>
<accession>E6LGX7</accession>
<sequence>MIHQFYFANFFNIFLATNGFHFAKNPFSFIIKSEKSEVDEMKKFTSGFFAGTFATIAATVGVVSAIKKTVIEPIEKKEAMIEANRRKANRKSRAR</sequence>
<dbReference type="InterPro" id="IPR021402">
    <property type="entry name" value="DUF3042"/>
</dbReference>
<keyword evidence="3" id="KW-1185">Reference proteome</keyword>
<keyword evidence="1" id="KW-0472">Membrane</keyword>
<dbReference type="eggNOG" id="ENOG5033E1E">
    <property type="taxonomic scope" value="Bacteria"/>
</dbReference>
<dbReference type="STRING" id="888064.HMPREF9088_1617"/>
<protein>
    <recommendedName>
        <fullName evidence="4">DUF3042 domain-containing protein</fullName>
    </recommendedName>
</protein>
<organism evidence="2 3">
    <name type="scientific">Enterococcus italicus (strain DSM 15952 / CCUG 50447 / LMG 22039 / TP 1.5)</name>
    <dbReference type="NCBI Taxonomy" id="888064"/>
    <lineage>
        <taxon>Bacteria</taxon>
        <taxon>Bacillati</taxon>
        <taxon>Bacillota</taxon>
        <taxon>Bacilli</taxon>
        <taxon>Lactobacillales</taxon>
        <taxon>Enterococcaceae</taxon>
        <taxon>Enterococcus</taxon>
    </lineage>
</organism>
<evidence type="ECO:0000256" key="1">
    <source>
        <dbReference type="SAM" id="Phobius"/>
    </source>
</evidence>
<dbReference type="AlphaFoldDB" id="E6LGX7"/>
<name>E6LGX7_ENTI1</name>